<evidence type="ECO:0000313" key="3">
    <source>
        <dbReference type="Proteomes" id="UP000631421"/>
    </source>
</evidence>
<comment type="caution">
    <text evidence="2">The sequence shown here is derived from an EMBL/GenBank/DDBJ whole genome shotgun (WGS) entry which is preliminary data.</text>
</comment>
<name>A0A926UU38_9CYAN</name>
<sequence>MQEFQLRVVPTDNNNFALELYQCAYKQAGEKKRPAAKRIGKLKGNALVLTRQAIYAALKANKYDPKTLKCDRQAPYVLDEQSGVSLALLFQTVQPLSKEERIANIANGVTAMSNEEAHYWFAKVSNGSKRNALKAIRVLLGD</sequence>
<dbReference type="InterPro" id="IPR056097">
    <property type="entry name" value="DUF7680"/>
</dbReference>
<dbReference type="Pfam" id="PF24728">
    <property type="entry name" value="DUF7680"/>
    <property type="match status" value="1"/>
</dbReference>
<dbReference type="Proteomes" id="UP000631421">
    <property type="component" value="Unassembled WGS sequence"/>
</dbReference>
<evidence type="ECO:0000313" key="2">
    <source>
        <dbReference type="EMBL" id="MBD2151079.1"/>
    </source>
</evidence>
<feature type="domain" description="DUF7680" evidence="1">
    <location>
        <begin position="4"/>
        <end position="142"/>
    </location>
</feature>
<organism evidence="2 3">
    <name type="scientific">Pseudanabaena cinerea FACHB-1277</name>
    <dbReference type="NCBI Taxonomy" id="2949581"/>
    <lineage>
        <taxon>Bacteria</taxon>
        <taxon>Bacillati</taxon>
        <taxon>Cyanobacteriota</taxon>
        <taxon>Cyanophyceae</taxon>
        <taxon>Pseudanabaenales</taxon>
        <taxon>Pseudanabaenaceae</taxon>
        <taxon>Pseudanabaena</taxon>
        <taxon>Pseudanabaena cinerea</taxon>
    </lineage>
</organism>
<proteinExistence type="predicted"/>
<accession>A0A926UU38</accession>
<protein>
    <recommendedName>
        <fullName evidence="1">DUF7680 domain-containing protein</fullName>
    </recommendedName>
</protein>
<dbReference type="RefSeq" id="WP_190351453.1">
    <property type="nucleotide sequence ID" value="NZ_JACJPY010000041.1"/>
</dbReference>
<dbReference type="AlphaFoldDB" id="A0A926UU38"/>
<reference evidence="2" key="2">
    <citation type="submission" date="2020-08" db="EMBL/GenBank/DDBJ databases">
        <authorList>
            <person name="Chen M."/>
            <person name="Teng W."/>
            <person name="Zhao L."/>
            <person name="Hu C."/>
            <person name="Zhou Y."/>
            <person name="Han B."/>
            <person name="Song L."/>
            <person name="Shu W."/>
        </authorList>
    </citation>
    <scope>NUCLEOTIDE SEQUENCE</scope>
    <source>
        <strain evidence="2">FACHB-1277</strain>
    </source>
</reference>
<gene>
    <name evidence="2" type="ORF">H6F44_13260</name>
</gene>
<reference evidence="2" key="1">
    <citation type="journal article" date="2015" name="ISME J.">
        <title>Draft Genome Sequence of Streptomyces incarnatus NRRL8089, which Produces the Nucleoside Antibiotic Sinefungin.</title>
        <authorList>
            <person name="Oshima K."/>
            <person name="Hattori M."/>
            <person name="Shimizu H."/>
            <person name="Fukuda K."/>
            <person name="Nemoto M."/>
            <person name="Inagaki K."/>
            <person name="Tamura T."/>
        </authorList>
    </citation>
    <scope>NUCLEOTIDE SEQUENCE</scope>
    <source>
        <strain evidence="2">FACHB-1277</strain>
    </source>
</reference>
<evidence type="ECO:0000259" key="1">
    <source>
        <dbReference type="Pfam" id="PF24728"/>
    </source>
</evidence>
<keyword evidence="3" id="KW-1185">Reference proteome</keyword>
<dbReference type="EMBL" id="JACJPY010000041">
    <property type="protein sequence ID" value="MBD2151079.1"/>
    <property type="molecule type" value="Genomic_DNA"/>
</dbReference>